<gene>
    <name evidence="3" type="ordered locus">Sfum_1031</name>
</gene>
<dbReference type="GO" id="GO:0016887">
    <property type="term" value="F:ATP hydrolysis activity"/>
    <property type="evidence" value="ECO:0007669"/>
    <property type="project" value="InterPro"/>
</dbReference>
<dbReference type="OrthoDB" id="9779230at2"/>
<dbReference type="InParanoid" id="A0LH23"/>
<dbReference type="HOGENOM" id="CLU_024125_3_0_7"/>
<dbReference type="RefSeq" id="WP_011697896.1">
    <property type="nucleotide sequence ID" value="NC_008554.1"/>
</dbReference>
<dbReference type="KEGG" id="sfu:Sfum_1031"/>
<proteinExistence type="predicted"/>
<feature type="domain" description="AAA+ ATPase" evidence="2">
    <location>
        <begin position="42"/>
        <end position="196"/>
    </location>
</feature>
<evidence type="ECO:0000259" key="2">
    <source>
        <dbReference type="SMART" id="SM00382"/>
    </source>
</evidence>
<dbReference type="SUPFAM" id="SSF52540">
    <property type="entry name" value="P-loop containing nucleoside triphosphate hydrolases"/>
    <property type="match status" value="1"/>
</dbReference>
<dbReference type="EMBL" id="CP000478">
    <property type="protein sequence ID" value="ABK16725.1"/>
    <property type="molecule type" value="Genomic_DNA"/>
</dbReference>
<dbReference type="Pfam" id="PF13401">
    <property type="entry name" value="AAA_22"/>
    <property type="match status" value="1"/>
</dbReference>
<dbReference type="eggNOG" id="COG3267">
    <property type="taxonomic scope" value="Bacteria"/>
</dbReference>
<feature type="transmembrane region" description="Helical" evidence="1">
    <location>
        <begin position="294"/>
        <end position="316"/>
    </location>
</feature>
<dbReference type="InterPro" id="IPR052026">
    <property type="entry name" value="ExeA_AAA_ATPase_DNA-bind"/>
</dbReference>
<evidence type="ECO:0000256" key="1">
    <source>
        <dbReference type="SAM" id="Phobius"/>
    </source>
</evidence>
<organism evidence="3 4">
    <name type="scientific">Syntrophobacter fumaroxidans (strain DSM 10017 / MPOB)</name>
    <dbReference type="NCBI Taxonomy" id="335543"/>
    <lineage>
        <taxon>Bacteria</taxon>
        <taxon>Pseudomonadati</taxon>
        <taxon>Thermodesulfobacteriota</taxon>
        <taxon>Syntrophobacteria</taxon>
        <taxon>Syntrophobacterales</taxon>
        <taxon>Syntrophobacteraceae</taxon>
        <taxon>Syntrophobacter</taxon>
    </lineage>
</organism>
<accession>A0LH23</accession>
<dbReference type="InterPro" id="IPR049945">
    <property type="entry name" value="AAA_22"/>
</dbReference>
<reference evidence="3 4" key="1">
    <citation type="submission" date="2006-10" db="EMBL/GenBank/DDBJ databases">
        <title>Complete sequence of Syntrophobacter fumaroxidans MPOB.</title>
        <authorList>
            <consortium name="US DOE Joint Genome Institute"/>
            <person name="Copeland A."/>
            <person name="Lucas S."/>
            <person name="Lapidus A."/>
            <person name="Barry K."/>
            <person name="Detter J.C."/>
            <person name="Glavina del Rio T."/>
            <person name="Hammon N."/>
            <person name="Israni S."/>
            <person name="Pitluck S."/>
            <person name="Goltsman E.G."/>
            <person name="Martinez M."/>
            <person name="Schmutz J."/>
            <person name="Larimer F."/>
            <person name="Land M."/>
            <person name="Hauser L."/>
            <person name="Kyrpides N."/>
            <person name="Kim E."/>
            <person name="Boone D.R."/>
            <person name="Brockman F."/>
            <person name="Culley D."/>
            <person name="Ferry J."/>
            <person name="Gunsalus R."/>
            <person name="McInerney M.J."/>
            <person name="Morrison M."/>
            <person name="Plugge C."/>
            <person name="Rohlin L."/>
            <person name="Scholten J."/>
            <person name="Sieber J."/>
            <person name="Stams A.J.M."/>
            <person name="Worm P."/>
            <person name="Henstra A.M."/>
            <person name="Richardson P."/>
        </authorList>
    </citation>
    <scope>NUCLEOTIDE SEQUENCE [LARGE SCALE GENOMIC DNA]</scope>
    <source>
        <strain evidence="4">DSM 10017 / MPOB</strain>
    </source>
</reference>
<dbReference type="PANTHER" id="PTHR35894:SF1">
    <property type="entry name" value="PHOSPHORIBULOKINASE _ URIDINE KINASE FAMILY"/>
    <property type="match status" value="1"/>
</dbReference>
<name>A0LH23_SYNFM</name>
<dbReference type="SMART" id="SM00382">
    <property type="entry name" value="AAA"/>
    <property type="match status" value="1"/>
</dbReference>
<keyword evidence="1" id="KW-0812">Transmembrane</keyword>
<dbReference type="InterPro" id="IPR027417">
    <property type="entry name" value="P-loop_NTPase"/>
</dbReference>
<dbReference type="Gene3D" id="3.40.50.300">
    <property type="entry name" value="P-loop containing nucleotide triphosphate hydrolases"/>
    <property type="match status" value="1"/>
</dbReference>
<evidence type="ECO:0000313" key="4">
    <source>
        <dbReference type="Proteomes" id="UP000001784"/>
    </source>
</evidence>
<keyword evidence="4" id="KW-1185">Reference proteome</keyword>
<keyword evidence="1" id="KW-1133">Transmembrane helix</keyword>
<sequence>MYMEFYGFAEMPFGLGPDPKFLYFAPSHFEAYSSMMAGIREQKGVIVITGEVGTGKTLLIRTLLNDLADDIKTVFVFHTGLSLKDLLKQVLLQLDVPLWEKEENLAYYLRTLGGYLNERLARNETVAVIIDEAQNLDEDTLEGLGRLCDPETPVGKVLQILLVGHPELEEKLGGDKLRAFRLKIKVHRRIAPLNREEGRRYVEHRLKVAGGKENGTFTPKAVDRILEFARGIPRVINLICDRALLIGFSRASPSIDLKIAREAIREMDYLRPAGSGPLLRTPSLRKPGHNMVRVFLLLLSLVIFAFSLQKLLAVLLRQ</sequence>
<evidence type="ECO:0000313" key="3">
    <source>
        <dbReference type="EMBL" id="ABK16725.1"/>
    </source>
</evidence>
<dbReference type="PANTHER" id="PTHR35894">
    <property type="entry name" value="GENERAL SECRETION PATHWAY PROTEIN A-RELATED"/>
    <property type="match status" value="1"/>
</dbReference>
<dbReference type="InterPro" id="IPR003593">
    <property type="entry name" value="AAA+_ATPase"/>
</dbReference>
<protein>
    <submittedName>
        <fullName evidence="3">AAA ATPase</fullName>
    </submittedName>
</protein>
<dbReference type="AlphaFoldDB" id="A0LH23"/>
<dbReference type="Proteomes" id="UP000001784">
    <property type="component" value="Chromosome"/>
</dbReference>
<keyword evidence="1" id="KW-0472">Membrane</keyword>
<dbReference type="STRING" id="335543.Sfum_1031"/>